<comment type="similarity">
    <text evidence="5">Belongs to the class-III pyridoxal-phosphate-dependent aminotransferase family.</text>
</comment>
<evidence type="ECO:0000256" key="5">
    <source>
        <dbReference type="RuleBase" id="RU003560"/>
    </source>
</evidence>
<dbReference type="InterPro" id="IPR015421">
    <property type="entry name" value="PyrdxlP-dep_Trfase_major"/>
</dbReference>
<proteinExistence type="inferred from homology"/>
<organism evidence="6 7">
    <name type="scientific">Prosthecobacter debontii</name>
    <dbReference type="NCBI Taxonomy" id="48467"/>
    <lineage>
        <taxon>Bacteria</taxon>
        <taxon>Pseudomonadati</taxon>
        <taxon>Verrucomicrobiota</taxon>
        <taxon>Verrucomicrobiia</taxon>
        <taxon>Verrucomicrobiales</taxon>
        <taxon>Verrucomicrobiaceae</taxon>
        <taxon>Prosthecobacter</taxon>
    </lineage>
</organism>
<dbReference type="Gene3D" id="3.90.1150.10">
    <property type="entry name" value="Aspartate Aminotransferase, domain 1"/>
    <property type="match status" value="1"/>
</dbReference>
<accession>A0A1T4YJP9</accession>
<dbReference type="GO" id="GO:0042802">
    <property type="term" value="F:identical protein binding"/>
    <property type="evidence" value="ECO:0007669"/>
    <property type="project" value="TreeGrafter"/>
</dbReference>
<evidence type="ECO:0000313" key="6">
    <source>
        <dbReference type="EMBL" id="SKB02077.1"/>
    </source>
</evidence>
<dbReference type="GO" id="GO:0008483">
    <property type="term" value="F:transaminase activity"/>
    <property type="evidence" value="ECO:0007669"/>
    <property type="project" value="UniProtKB-KW"/>
</dbReference>
<dbReference type="STRING" id="48467.SAMN02745166_03534"/>
<dbReference type="InterPro" id="IPR050103">
    <property type="entry name" value="Class-III_PLP-dep_AT"/>
</dbReference>
<keyword evidence="7" id="KW-1185">Reference proteome</keyword>
<dbReference type="InterPro" id="IPR015424">
    <property type="entry name" value="PyrdxlP-dep_Trfase"/>
</dbReference>
<name>A0A1T4YJP9_9BACT</name>
<dbReference type="InterPro" id="IPR049704">
    <property type="entry name" value="Aminotrans_3_PPA_site"/>
</dbReference>
<keyword evidence="2 6" id="KW-0032">Aminotransferase</keyword>
<sequence length="433" mass="46923">MDRMNDFEPAWLDQYVMPNYGRFPVWPVRGEGPYLWDTEGKKYLDFAGGVAVCPLGHSHPEVAEAIAEQAKTLIHVSNWYCIKGQAQLARVIVEEMVKIPGKCFFCNSGAEANEGMIKLARKYGVTKPLADGSPRYEIITFTGSFHGRTFGAMSATAQEKIHGGFGPIVPGFVYVPFNDAEALKKAITDKTVAILFEPVQGESGVNPVTPDFLRTVNSLCQQHDLLMLLDEVQCGFGRTGETCGWRSIVPGDEIKPDAISWAKSIGSGYPLGSFWIQDRALAEHDARKLCDLLGPGTHGTTYGGSPLACAAGLATLNVILRDDLPARSAKLGRQIAGEVASWKHPLITDIRAFGMMIGFELNEEALMQKAAVKDSGKIASIYVAKAMLDAGLLVVPAGPKVVRWLPPMNLTEAHATEALGIFQTTLDQLTTLG</sequence>
<dbReference type="Gene3D" id="3.40.640.10">
    <property type="entry name" value="Type I PLP-dependent aspartate aminotransferase-like (Major domain)"/>
    <property type="match status" value="1"/>
</dbReference>
<dbReference type="PIRSF" id="PIRSF000521">
    <property type="entry name" value="Transaminase_4ab_Lys_Orn"/>
    <property type="match status" value="1"/>
</dbReference>
<evidence type="ECO:0000256" key="3">
    <source>
        <dbReference type="ARBA" id="ARBA00022679"/>
    </source>
</evidence>
<evidence type="ECO:0000256" key="4">
    <source>
        <dbReference type="ARBA" id="ARBA00022898"/>
    </source>
</evidence>
<dbReference type="InterPro" id="IPR005814">
    <property type="entry name" value="Aminotrans_3"/>
</dbReference>
<dbReference type="NCBIfam" id="NF002325">
    <property type="entry name" value="PRK01278.1"/>
    <property type="match status" value="1"/>
</dbReference>
<keyword evidence="3 6" id="KW-0808">Transferase</keyword>
<dbReference type="GO" id="GO:0030170">
    <property type="term" value="F:pyridoxal phosphate binding"/>
    <property type="evidence" value="ECO:0007669"/>
    <property type="project" value="InterPro"/>
</dbReference>
<dbReference type="PANTHER" id="PTHR11986:SF79">
    <property type="entry name" value="ACETYLORNITHINE AMINOTRANSFERASE, MITOCHONDRIAL"/>
    <property type="match status" value="1"/>
</dbReference>
<dbReference type="CDD" id="cd00610">
    <property type="entry name" value="OAT_like"/>
    <property type="match status" value="1"/>
</dbReference>
<dbReference type="PROSITE" id="PS00600">
    <property type="entry name" value="AA_TRANSFER_CLASS_3"/>
    <property type="match status" value="1"/>
</dbReference>
<dbReference type="AlphaFoldDB" id="A0A1T4YJP9"/>
<reference evidence="7" key="1">
    <citation type="submission" date="2017-02" db="EMBL/GenBank/DDBJ databases">
        <authorList>
            <person name="Varghese N."/>
            <person name="Submissions S."/>
        </authorList>
    </citation>
    <scope>NUCLEOTIDE SEQUENCE [LARGE SCALE GENOMIC DNA]</scope>
    <source>
        <strain evidence="7">ATCC 700200</strain>
    </source>
</reference>
<dbReference type="InterPro" id="IPR015422">
    <property type="entry name" value="PyrdxlP-dep_Trfase_small"/>
</dbReference>
<gene>
    <name evidence="6" type="ORF">SAMN02745166_03534</name>
</gene>
<dbReference type="SUPFAM" id="SSF53383">
    <property type="entry name" value="PLP-dependent transferases"/>
    <property type="match status" value="1"/>
</dbReference>
<evidence type="ECO:0000256" key="1">
    <source>
        <dbReference type="ARBA" id="ARBA00001933"/>
    </source>
</evidence>
<comment type="cofactor">
    <cofactor evidence="1">
        <name>pyridoxal 5'-phosphate</name>
        <dbReference type="ChEBI" id="CHEBI:597326"/>
    </cofactor>
</comment>
<keyword evidence="4 5" id="KW-0663">Pyridoxal phosphate</keyword>
<protein>
    <submittedName>
        <fullName evidence="6">Acetylornithine aminotransferase</fullName>
    </submittedName>
</protein>
<dbReference type="FunFam" id="3.40.640.10:FF:000004">
    <property type="entry name" value="Acetylornithine aminotransferase"/>
    <property type="match status" value="1"/>
</dbReference>
<dbReference type="Proteomes" id="UP000190774">
    <property type="component" value="Unassembled WGS sequence"/>
</dbReference>
<dbReference type="Pfam" id="PF00202">
    <property type="entry name" value="Aminotran_3"/>
    <property type="match status" value="1"/>
</dbReference>
<evidence type="ECO:0000313" key="7">
    <source>
        <dbReference type="Proteomes" id="UP000190774"/>
    </source>
</evidence>
<dbReference type="PANTHER" id="PTHR11986">
    <property type="entry name" value="AMINOTRANSFERASE CLASS III"/>
    <property type="match status" value="1"/>
</dbReference>
<evidence type="ECO:0000256" key="2">
    <source>
        <dbReference type="ARBA" id="ARBA00022576"/>
    </source>
</evidence>
<dbReference type="EMBL" id="FUYE01000013">
    <property type="protein sequence ID" value="SKB02077.1"/>
    <property type="molecule type" value="Genomic_DNA"/>
</dbReference>